<gene>
    <name evidence="3" type="ORF">QJS35_24955</name>
</gene>
<protein>
    <submittedName>
        <fullName evidence="3">Sialate O-acetylesterase</fullName>
    </submittedName>
</protein>
<proteinExistence type="predicted"/>
<evidence type="ECO:0000259" key="2">
    <source>
        <dbReference type="Pfam" id="PF03629"/>
    </source>
</evidence>
<reference evidence="3 4" key="1">
    <citation type="journal article" date="2023" name="Genome Announc.">
        <title>Pan-Genome Analyses of the Genus Cohnella and Proposal of the Novel Species Cohnella silvisoli sp. nov., Isolated from Forest Soil.</title>
        <authorList>
            <person name="Wang C."/>
            <person name="Mao L."/>
            <person name="Bao G."/>
            <person name="Zhu H."/>
        </authorList>
    </citation>
    <scope>NUCLEOTIDE SEQUENCE [LARGE SCALE GENOMIC DNA]</scope>
    <source>
        <strain evidence="3 4">NL03-T5-1</strain>
    </source>
</reference>
<dbReference type="EMBL" id="JASKHM010000016">
    <property type="protein sequence ID" value="MEQ4485641.1"/>
    <property type="molecule type" value="Genomic_DNA"/>
</dbReference>
<dbReference type="SUPFAM" id="SSF52266">
    <property type="entry name" value="SGNH hydrolase"/>
    <property type="match status" value="1"/>
</dbReference>
<dbReference type="RefSeq" id="WP_232188029.1">
    <property type="nucleotide sequence ID" value="NZ_JAIOAP010000015.1"/>
</dbReference>
<organism evidence="3 4">
    <name type="scientific">Cohnella silvisoli</name>
    <dbReference type="NCBI Taxonomy" id="2873699"/>
    <lineage>
        <taxon>Bacteria</taxon>
        <taxon>Bacillati</taxon>
        <taxon>Bacillota</taxon>
        <taxon>Bacilli</taxon>
        <taxon>Bacillales</taxon>
        <taxon>Paenibacillaceae</taxon>
        <taxon>Cohnella</taxon>
    </lineage>
</organism>
<keyword evidence="1" id="KW-0378">Hydrolase</keyword>
<dbReference type="InterPro" id="IPR005181">
    <property type="entry name" value="SASA"/>
</dbReference>
<evidence type="ECO:0000313" key="4">
    <source>
        <dbReference type="Proteomes" id="UP001493487"/>
    </source>
</evidence>
<evidence type="ECO:0000256" key="1">
    <source>
        <dbReference type="ARBA" id="ARBA00022801"/>
    </source>
</evidence>
<comment type="caution">
    <text evidence="3">The sequence shown here is derived from an EMBL/GenBank/DDBJ whole genome shotgun (WGS) entry which is preliminary data.</text>
</comment>
<dbReference type="InterPro" id="IPR036514">
    <property type="entry name" value="SGNH_hydro_sf"/>
</dbReference>
<feature type="domain" description="Sialate O-acetylesterase" evidence="2">
    <location>
        <begin position="115"/>
        <end position="346"/>
    </location>
</feature>
<keyword evidence="4" id="KW-1185">Reference proteome</keyword>
<name>A0ABV1L097_9BACL</name>
<evidence type="ECO:0000313" key="3">
    <source>
        <dbReference type="EMBL" id="MEQ4485641.1"/>
    </source>
</evidence>
<dbReference type="PANTHER" id="PTHR31988">
    <property type="entry name" value="ESTERASE, PUTATIVE (DUF303)-RELATED"/>
    <property type="match status" value="1"/>
</dbReference>
<dbReference type="PANTHER" id="PTHR31988:SF19">
    <property type="entry name" value="9-O-ACETYL-N-ACETYLNEURAMINIC ACID DEACETYLASE-RELATED"/>
    <property type="match status" value="1"/>
</dbReference>
<sequence length="464" mass="51090">MGNEQIGVMIKQGPQSWSIIQQHNGAASVELAGIWSMKDKVAAAQVCVRVVREDSAETVRDWALATMGEGQTWSVRLEQVPAGGLYRIETCLQIDGNREIEWGIRGDMVHHVGVGDLWIIAGQSNAAGYGKGPINDAPEMGIHLFRNNGQWDLATHPFNESTNTLHIENRETANPGHSPFLAFARLVKRETGYPIGLVQTALGGSPLRAWNPEEEGTLYRNLLNIVKAAGGSVKGVLWYQGCSDCNPDESNTYAERFGVMVAGLRRDLKDAILPFMTVQLNRHTAFNATLEDNRSWGTVREQQRTAARTIPHVTLIPAIDCSLSDEIHNSPAGNLLIGERMARAALATVYGKEIHYNAPEISEARIVTDEAGKQTLEVVYDHVGGYLLSIGPNQPVFTLEDEEGSVQVLEWSISGKNTIRVTPERPLKGQAYVNGGYERNPAAYFPLDSLTYMPPLAFYRFPVK</sequence>
<dbReference type="Proteomes" id="UP001493487">
    <property type="component" value="Unassembled WGS sequence"/>
</dbReference>
<dbReference type="Pfam" id="PF03629">
    <property type="entry name" value="SASA"/>
    <property type="match status" value="1"/>
</dbReference>
<dbReference type="Gene3D" id="3.40.50.1110">
    <property type="entry name" value="SGNH hydrolase"/>
    <property type="match status" value="1"/>
</dbReference>
<accession>A0ABV1L097</accession>
<dbReference type="InterPro" id="IPR052940">
    <property type="entry name" value="Carb_Esterase_6"/>
</dbReference>